<evidence type="ECO:0000256" key="1">
    <source>
        <dbReference type="SAM" id="SignalP"/>
    </source>
</evidence>
<evidence type="ECO:0000313" key="2">
    <source>
        <dbReference type="EMBL" id="KAF3217703.1"/>
    </source>
</evidence>
<organism evidence="2 7">
    <name type="scientific">Orbilia oligospora</name>
    <name type="common">Nematode-trapping fungus</name>
    <name type="synonym">Arthrobotrys oligospora</name>
    <dbReference type="NCBI Taxonomy" id="2813651"/>
    <lineage>
        <taxon>Eukaryota</taxon>
        <taxon>Fungi</taxon>
        <taxon>Dikarya</taxon>
        <taxon>Ascomycota</taxon>
        <taxon>Pezizomycotina</taxon>
        <taxon>Orbiliomycetes</taxon>
        <taxon>Orbiliales</taxon>
        <taxon>Orbiliaceae</taxon>
        <taxon>Orbilia</taxon>
    </lineage>
</organism>
<name>A0A6G1M3W7_ORBOL</name>
<dbReference type="OrthoDB" id="10031947at2759"/>
<proteinExistence type="predicted"/>
<dbReference type="Proteomes" id="UP000472727">
    <property type="component" value="Unassembled WGS sequence"/>
</dbReference>
<sequence>MLRTILSTILAFAVVCTALPAKNQIRAPGDKGYFYPIWLGNASFTDLDSRRTDDAWIRKDLEFPLRIYGKTTSVVWVSMNGILSLEEPKSSTLTVPPGCNSASLCSLNNAIIAYGTDLIMKAGTSGLWVRWAYHIPAPNYDDPHHHVMWYVCDKSAPRGSFSAIAPCASATRYFSITFHKNNPGVIILEYYNFEGNDWSNGIIRLQSSPNLATFPPSRVPQNADNKGHTCIIFDTNKNTYQISKDPKECTLKR</sequence>
<dbReference type="AlphaFoldDB" id="A0A6G1M3W7"/>
<comment type="caution">
    <text evidence="2">The sequence shown here is derived from an EMBL/GenBank/DDBJ whole genome shotgun (WGS) entry which is preliminary data.</text>
</comment>
<dbReference type="EMBL" id="WIWS01000010">
    <property type="protein sequence ID" value="KAF3226528.1"/>
    <property type="molecule type" value="Genomic_DNA"/>
</dbReference>
<protein>
    <submittedName>
        <fullName evidence="2">Uncharacterized protein</fullName>
    </submittedName>
</protein>
<gene>
    <name evidence="3" type="ORF">TWF106_000269</name>
    <name evidence="4" type="ORF">TWF191_000094</name>
    <name evidence="2" type="ORF">TWF679_001905</name>
</gene>
<feature type="signal peptide" evidence="1">
    <location>
        <begin position="1"/>
        <end position="18"/>
    </location>
</feature>
<dbReference type="Proteomes" id="UP000483672">
    <property type="component" value="Unassembled WGS sequence"/>
</dbReference>
<dbReference type="EMBL" id="WIPF01000001">
    <property type="protein sequence ID" value="KAF3232322.1"/>
    <property type="molecule type" value="Genomic_DNA"/>
</dbReference>
<keyword evidence="1" id="KW-0732">Signal</keyword>
<evidence type="ECO:0000313" key="4">
    <source>
        <dbReference type="EMBL" id="KAF3232322.1"/>
    </source>
</evidence>
<evidence type="ECO:0000313" key="7">
    <source>
        <dbReference type="Proteomes" id="UP000614610"/>
    </source>
</evidence>
<evidence type="ECO:0000313" key="3">
    <source>
        <dbReference type="EMBL" id="KAF3226528.1"/>
    </source>
</evidence>
<evidence type="ECO:0000313" key="6">
    <source>
        <dbReference type="Proteomes" id="UP000483672"/>
    </source>
</evidence>
<dbReference type="Proteomes" id="UP000614610">
    <property type="component" value="Unassembled WGS sequence"/>
</dbReference>
<dbReference type="EMBL" id="WIWT01000013">
    <property type="protein sequence ID" value="KAF3217703.1"/>
    <property type="molecule type" value="Genomic_DNA"/>
</dbReference>
<evidence type="ECO:0000313" key="5">
    <source>
        <dbReference type="Proteomes" id="UP000472727"/>
    </source>
</evidence>
<reference evidence="5 6" key="1">
    <citation type="submission" date="2019-06" db="EMBL/GenBank/DDBJ databases">
        <authorList>
            <person name="Palmer J.M."/>
        </authorList>
    </citation>
    <scope>NUCLEOTIDE SEQUENCE</scope>
    <source>
        <strain evidence="3 5">TWF106</strain>
        <strain evidence="4 6">TWF191</strain>
        <strain evidence="2">TWF679</strain>
    </source>
</reference>
<feature type="chain" id="PRO_5041172527" evidence="1">
    <location>
        <begin position="19"/>
        <end position="253"/>
    </location>
</feature>
<accession>A0A6G1M3W7</accession>